<evidence type="ECO:0008006" key="2">
    <source>
        <dbReference type="Google" id="ProtNLM"/>
    </source>
</evidence>
<organism evidence="1">
    <name type="scientific">hydrothermal vent metagenome</name>
    <dbReference type="NCBI Taxonomy" id="652676"/>
    <lineage>
        <taxon>unclassified sequences</taxon>
        <taxon>metagenomes</taxon>
        <taxon>ecological metagenomes</taxon>
    </lineage>
</organism>
<dbReference type="AlphaFoldDB" id="A0A3B1E907"/>
<reference evidence="1" key="1">
    <citation type="submission" date="2018-06" db="EMBL/GenBank/DDBJ databases">
        <authorList>
            <person name="Zhirakovskaya E."/>
        </authorList>
    </citation>
    <scope>NUCLEOTIDE SEQUENCE</scope>
</reference>
<dbReference type="Gene3D" id="1.25.10.10">
    <property type="entry name" value="Leucine-rich Repeat Variant"/>
    <property type="match status" value="1"/>
</dbReference>
<dbReference type="SUPFAM" id="SSF48371">
    <property type="entry name" value="ARM repeat"/>
    <property type="match status" value="1"/>
</dbReference>
<accession>A0A3B1E907</accession>
<evidence type="ECO:0000313" key="1">
    <source>
        <dbReference type="EMBL" id="VAX42427.1"/>
    </source>
</evidence>
<dbReference type="InterPro" id="IPR011989">
    <property type="entry name" value="ARM-like"/>
</dbReference>
<name>A0A3B1E907_9ZZZZ</name>
<gene>
    <name evidence="1" type="ORF">MNBD_PLANCTO03-1112</name>
</gene>
<proteinExistence type="predicted"/>
<protein>
    <recommendedName>
        <fullName evidence="2">HEAT repeat domain-containing protein</fullName>
    </recommendedName>
</protein>
<dbReference type="InterPro" id="IPR016024">
    <property type="entry name" value="ARM-type_fold"/>
</dbReference>
<sequence>MAGGRVIEPMPIQLGLDVPSHQRARLIAHAINSRFPERAAGREPAAKGFDDSLVQLHVPQSLAARPNEFLRIVEHLTIDQGFPRERARGFIEAMGKYPDLLEDLTWCLVALGDPAIPFVRELYEVPDMPRRLAALRAGTLLGDVRAGPPLLEIAQTGAAAERSEAIALLGEIDGGPSIDRGLRALLESPTLTTRIAAYEALAQRAERAEYSRLLAVEASRPASSGMARTPEELAIISRLVIPARSMQGIQRVTIPGKFVLDIAPFGEPLVYVTQQGTPRVVLFGADLELRRPLLASAWNDRLLVVADSAGEEPRLRYEDYRSGEVRIETVSPRLPDLVVFLAKDPQPEDPMPGLGMSYSEVVGALYALYESGATGAAFATETDRLMAELVEAARTGNVLERPETLAERDQPRRPDDGLVVDVSYLKAERARKPQIVPLAPREPKK</sequence>
<dbReference type="EMBL" id="UOGK01000689">
    <property type="protein sequence ID" value="VAX42427.1"/>
    <property type="molecule type" value="Genomic_DNA"/>
</dbReference>